<dbReference type="InterPro" id="IPR019308">
    <property type="entry name" value="TMEM214"/>
</dbReference>
<dbReference type="OMA" id="FPWMEMF"/>
<dbReference type="GO" id="GO:0005783">
    <property type="term" value="C:endoplasmic reticulum"/>
    <property type="evidence" value="ECO:0007669"/>
    <property type="project" value="TreeGrafter"/>
</dbReference>
<dbReference type="Proteomes" id="UP000032141">
    <property type="component" value="Chromosome C9"/>
</dbReference>
<reference evidence="2 3" key="1">
    <citation type="journal article" date="2014" name="Genome Biol.">
        <title>Transcriptome and methylome profiling reveals relics of genome dominance in the mesopolyploid Brassica oleracea.</title>
        <authorList>
            <person name="Parkin I.A."/>
            <person name="Koh C."/>
            <person name="Tang H."/>
            <person name="Robinson S.J."/>
            <person name="Kagale S."/>
            <person name="Clarke W.E."/>
            <person name="Town C.D."/>
            <person name="Nixon J."/>
            <person name="Krishnakumar V."/>
            <person name="Bidwell S.L."/>
            <person name="Denoeud F."/>
            <person name="Belcram H."/>
            <person name="Links M.G."/>
            <person name="Just J."/>
            <person name="Clarke C."/>
            <person name="Bender T."/>
            <person name="Huebert T."/>
            <person name="Mason A.S."/>
            <person name="Pires J.C."/>
            <person name="Barker G."/>
            <person name="Moore J."/>
            <person name="Walley P.G."/>
            <person name="Manoli S."/>
            <person name="Batley J."/>
            <person name="Edwards D."/>
            <person name="Nelson M.N."/>
            <person name="Wang X."/>
            <person name="Paterson A.H."/>
            <person name="King G."/>
            <person name="Bancroft I."/>
            <person name="Chalhoub B."/>
            <person name="Sharpe A.G."/>
        </authorList>
    </citation>
    <scope>NUCLEOTIDE SEQUENCE</scope>
    <source>
        <strain evidence="2 3">cv. TO1000</strain>
    </source>
</reference>
<dbReference type="OrthoDB" id="1062645at2759"/>
<dbReference type="RefSeq" id="XP_013613151.1">
    <property type="nucleotide sequence ID" value="XM_013757697.1"/>
</dbReference>
<feature type="compositionally biased region" description="Basic and acidic residues" evidence="1">
    <location>
        <begin position="79"/>
        <end position="88"/>
    </location>
</feature>
<sequence length="570" mass="63217">MDPMESELHNGFATSDDNSAYDDHGWKEVVEYNGFQTSDANHHEYNEWKDVVYTKRNQKQNPEDKEANGDVSDNIVPDGSKKAEDQRQAAKLVVADVEEEQNGSRAARDENVKAGEIKKPKPRRKKKKNTKVSLSEAAAKIDPSHLSEFLVKQALEPGTSQLVEFLEYFETAFSQVSAVQFPWMEMFNNNCPLSTVIDVIDVPLSYILEPVYNASADWIDQLPDIKVSNFVKWASKNIRTDLAEEEEVIIDCEKDEFHEKVALYVALAMVLRRKPHSLIGLLPAMWTDISAKYRKLDEVPFTVWMMAQASQGDLSVGLHSWAHILLPLVADKKCNSQSRDYILQLVENILSNPEASTILVNGTLSEGKRLIPPHVFEGLLRLTFPASSARVKDTERFESIYPLLKEVTLAGAPGSETMKQIFTSTLKLAGEGNAILANEATSIAIWLVAEDPDCFNLWDSIYNEENLEASVALLKKLVDEWKDHSLKLSSSPGDILTLKRTINSLRKKNVKAITEGRANASLYIEADKSCKVISGRLSRGTGCLICTAITAVLLAAAGAAAAAITTGSFL</sequence>
<dbReference type="Gramene" id="Bo9g024650.1">
    <property type="protein sequence ID" value="Bo9g024650.1"/>
    <property type="gene ID" value="Bo9g024650"/>
</dbReference>
<dbReference type="GeneID" id="106319386"/>
<keyword evidence="3" id="KW-1185">Reference proteome</keyword>
<dbReference type="KEGG" id="boe:106319386"/>
<dbReference type="GO" id="GO:0005794">
    <property type="term" value="C:Golgi apparatus"/>
    <property type="evidence" value="ECO:0007669"/>
    <property type="project" value="TreeGrafter"/>
</dbReference>
<dbReference type="AlphaFoldDB" id="A0A0D3E367"/>
<evidence type="ECO:0000256" key="1">
    <source>
        <dbReference type="SAM" id="MobiDB-lite"/>
    </source>
</evidence>
<protein>
    <submittedName>
        <fullName evidence="2">Uncharacterized protein</fullName>
    </submittedName>
</protein>
<dbReference type="EnsemblPlants" id="Bo9g024650.1">
    <property type="protein sequence ID" value="Bo9g024650.1"/>
    <property type="gene ID" value="Bo9g024650"/>
</dbReference>
<feature type="compositionally biased region" description="Basic and acidic residues" evidence="1">
    <location>
        <begin position="106"/>
        <end position="119"/>
    </location>
</feature>
<evidence type="ECO:0000313" key="2">
    <source>
        <dbReference type="EnsemblPlants" id="Bo9g024650.1"/>
    </source>
</evidence>
<proteinExistence type="predicted"/>
<dbReference type="PANTHER" id="PTHR13448">
    <property type="entry name" value="TRANSMEMBRANE PROTEIN 214"/>
    <property type="match status" value="1"/>
</dbReference>
<dbReference type="HOGENOM" id="CLU_029159_2_0_1"/>
<dbReference type="PANTHER" id="PTHR13448:SF9">
    <property type="entry name" value="(RAPE) HYPOTHETICAL PROTEIN"/>
    <property type="match status" value="1"/>
</dbReference>
<dbReference type="eggNOG" id="KOG4467">
    <property type="taxonomic scope" value="Eukaryota"/>
</dbReference>
<feature type="compositionally biased region" description="Basic residues" evidence="1">
    <location>
        <begin position="120"/>
        <end position="130"/>
    </location>
</feature>
<feature type="region of interest" description="Disordered" evidence="1">
    <location>
        <begin position="53"/>
        <end position="134"/>
    </location>
</feature>
<name>A0A0D3E367_BRAOL</name>
<feature type="region of interest" description="Disordered" evidence="1">
    <location>
        <begin position="1"/>
        <end position="22"/>
    </location>
</feature>
<organism evidence="2 3">
    <name type="scientific">Brassica oleracea var. oleracea</name>
    <dbReference type="NCBI Taxonomy" id="109376"/>
    <lineage>
        <taxon>Eukaryota</taxon>
        <taxon>Viridiplantae</taxon>
        <taxon>Streptophyta</taxon>
        <taxon>Embryophyta</taxon>
        <taxon>Tracheophyta</taxon>
        <taxon>Spermatophyta</taxon>
        <taxon>Magnoliopsida</taxon>
        <taxon>eudicotyledons</taxon>
        <taxon>Gunneridae</taxon>
        <taxon>Pentapetalae</taxon>
        <taxon>rosids</taxon>
        <taxon>malvids</taxon>
        <taxon>Brassicales</taxon>
        <taxon>Brassicaceae</taxon>
        <taxon>Brassiceae</taxon>
        <taxon>Brassica</taxon>
    </lineage>
</organism>
<dbReference type="Pfam" id="PF10151">
    <property type="entry name" value="TMEM214"/>
    <property type="match status" value="1"/>
</dbReference>
<accession>A0A0D3E367</accession>
<evidence type="ECO:0000313" key="3">
    <source>
        <dbReference type="Proteomes" id="UP000032141"/>
    </source>
</evidence>
<reference evidence="2" key="2">
    <citation type="submission" date="2015-03" db="UniProtKB">
        <authorList>
            <consortium name="EnsemblPlants"/>
        </authorList>
    </citation>
    <scope>IDENTIFICATION</scope>
</reference>